<protein>
    <submittedName>
        <fullName evidence="2">Uncharacterized protein</fullName>
    </submittedName>
</protein>
<keyword evidence="3" id="KW-1185">Reference proteome</keyword>
<sequence length="112" mass="11795">MSAAVASPNPSPPNAPYFGWGNEKRRFRGHARSIYLDIWLPVAIRGGVLQVPPSAILDGDGLDPPFSDSGGGSPWAAEDRDVQPDPVCPTGSIAPPGRLADHGHARPLGRTH</sequence>
<comment type="caution">
    <text evidence="2">The sequence shown here is derived from an EMBL/GenBank/DDBJ whole genome shotgun (WGS) entry which is preliminary data.</text>
</comment>
<gene>
    <name evidence="2" type="ORF">GCM10022252_37180</name>
</gene>
<name>A0ABP8AYR5_9ACTN</name>
<organism evidence="2 3">
    <name type="scientific">Streptosporangium oxazolinicum</name>
    <dbReference type="NCBI Taxonomy" id="909287"/>
    <lineage>
        <taxon>Bacteria</taxon>
        <taxon>Bacillati</taxon>
        <taxon>Actinomycetota</taxon>
        <taxon>Actinomycetes</taxon>
        <taxon>Streptosporangiales</taxon>
        <taxon>Streptosporangiaceae</taxon>
        <taxon>Streptosporangium</taxon>
    </lineage>
</organism>
<proteinExistence type="predicted"/>
<evidence type="ECO:0000313" key="2">
    <source>
        <dbReference type="EMBL" id="GAA4193747.1"/>
    </source>
</evidence>
<dbReference type="EMBL" id="BAABAQ010000006">
    <property type="protein sequence ID" value="GAA4193747.1"/>
    <property type="molecule type" value="Genomic_DNA"/>
</dbReference>
<evidence type="ECO:0000256" key="1">
    <source>
        <dbReference type="SAM" id="MobiDB-lite"/>
    </source>
</evidence>
<accession>A0ABP8AYR5</accession>
<reference evidence="3" key="1">
    <citation type="journal article" date="2019" name="Int. J. Syst. Evol. Microbiol.">
        <title>The Global Catalogue of Microorganisms (GCM) 10K type strain sequencing project: providing services to taxonomists for standard genome sequencing and annotation.</title>
        <authorList>
            <consortium name="The Broad Institute Genomics Platform"/>
            <consortium name="The Broad Institute Genome Sequencing Center for Infectious Disease"/>
            <person name="Wu L."/>
            <person name="Ma J."/>
        </authorList>
    </citation>
    <scope>NUCLEOTIDE SEQUENCE [LARGE SCALE GENOMIC DNA]</scope>
    <source>
        <strain evidence="3">JCM 17388</strain>
    </source>
</reference>
<dbReference type="Proteomes" id="UP001501251">
    <property type="component" value="Unassembled WGS sequence"/>
</dbReference>
<feature type="region of interest" description="Disordered" evidence="1">
    <location>
        <begin position="55"/>
        <end position="112"/>
    </location>
</feature>
<evidence type="ECO:0000313" key="3">
    <source>
        <dbReference type="Proteomes" id="UP001501251"/>
    </source>
</evidence>